<evidence type="ECO:0000256" key="1">
    <source>
        <dbReference type="ARBA" id="ARBA00004173"/>
    </source>
</evidence>
<keyword evidence="3" id="KW-0496">Mitochondrion</keyword>
<comment type="similarity">
    <text evidence="2">Belongs to the OXR1 family.</text>
</comment>
<dbReference type="AlphaFoldDB" id="A0A7S1AN03"/>
<proteinExistence type="inferred from homology"/>
<feature type="domain" description="TLDc" evidence="5">
    <location>
        <begin position="197"/>
        <end position="363"/>
    </location>
</feature>
<dbReference type="Pfam" id="PF07534">
    <property type="entry name" value="TLD"/>
    <property type="match status" value="1"/>
</dbReference>
<evidence type="ECO:0000256" key="4">
    <source>
        <dbReference type="ARBA" id="ARBA00040604"/>
    </source>
</evidence>
<protein>
    <recommendedName>
        <fullName evidence="4">Oxidation resistance protein 1</fullName>
    </recommendedName>
</protein>
<gene>
    <name evidence="6" type="ORF">NSCI0253_LOCUS34123</name>
</gene>
<dbReference type="EMBL" id="HBFQ01047825">
    <property type="protein sequence ID" value="CAD8859769.1"/>
    <property type="molecule type" value="Transcribed_RNA"/>
</dbReference>
<name>A0A7S1AN03_NOCSC</name>
<dbReference type="SMART" id="SM00584">
    <property type="entry name" value="TLDc"/>
    <property type="match status" value="1"/>
</dbReference>
<dbReference type="PANTHER" id="PTHR23354">
    <property type="entry name" value="NUCLEOLAR PROTEIN 7/ESTROGEN RECEPTOR COACTIVATOR-RELATED"/>
    <property type="match status" value="1"/>
</dbReference>
<dbReference type="GO" id="GO:0005739">
    <property type="term" value="C:mitochondrion"/>
    <property type="evidence" value="ECO:0007669"/>
    <property type="project" value="UniProtKB-SubCell"/>
</dbReference>
<dbReference type="PANTHER" id="PTHR23354:SF62">
    <property type="entry name" value="MUSTARD, ISOFORM V"/>
    <property type="match status" value="1"/>
</dbReference>
<dbReference type="InterPro" id="IPR006571">
    <property type="entry name" value="TLDc_dom"/>
</dbReference>
<evidence type="ECO:0000256" key="2">
    <source>
        <dbReference type="ARBA" id="ARBA00009540"/>
    </source>
</evidence>
<evidence type="ECO:0000256" key="3">
    <source>
        <dbReference type="ARBA" id="ARBA00023128"/>
    </source>
</evidence>
<sequence length="369" mass="40354">MKVGLTERGTSNGQHEDKVFDSYDDTVKPGRLMSSSLLGTVHRYKVYCAACLALSAALLSATLVRNDAGTGQLRLWEEVCDVFLGVMLCGEVVLAWRSKGLQHFTQDTWRLGDALIVALTLVCAVVLIVQRRALAVEGLCAFEGADAVLLGIRFALQPMRLVAVASKTARAVRDPQELPVQSDLLGDPRRPPRNFESVLSATQAALLREELPAHLRFQDWRLAYAPQLHGVSMRTFFRRQAGANVIVVQDSHGGLFGGFAPEPWRLQASSYGSREAFVFKAIGATDCSEEMASESIPQVFRALGEAGLVLQHSDLHHLRLGDAISVSEDFLHGTSRDCQTFGSPTFAQSGDFVIQHFECWQVGGGRLDV</sequence>
<comment type="subcellular location">
    <subcellularLocation>
        <location evidence="1">Mitochondrion</location>
    </subcellularLocation>
</comment>
<reference evidence="6" key="1">
    <citation type="submission" date="2021-01" db="EMBL/GenBank/DDBJ databases">
        <authorList>
            <person name="Corre E."/>
            <person name="Pelletier E."/>
            <person name="Niang G."/>
            <person name="Scheremetjew M."/>
            <person name="Finn R."/>
            <person name="Kale V."/>
            <person name="Holt S."/>
            <person name="Cochrane G."/>
            <person name="Meng A."/>
            <person name="Brown T."/>
            <person name="Cohen L."/>
        </authorList>
    </citation>
    <scope>NUCLEOTIDE SEQUENCE</scope>
</reference>
<evidence type="ECO:0000313" key="6">
    <source>
        <dbReference type="EMBL" id="CAD8859769.1"/>
    </source>
</evidence>
<accession>A0A7S1AN03</accession>
<evidence type="ECO:0000259" key="5">
    <source>
        <dbReference type="PROSITE" id="PS51886"/>
    </source>
</evidence>
<dbReference type="PROSITE" id="PS51886">
    <property type="entry name" value="TLDC"/>
    <property type="match status" value="1"/>
</dbReference>
<organism evidence="6">
    <name type="scientific">Noctiluca scintillans</name>
    <name type="common">Sea sparkle</name>
    <name type="synonym">Red tide dinoflagellate</name>
    <dbReference type="NCBI Taxonomy" id="2966"/>
    <lineage>
        <taxon>Eukaryota</taxon>
        <taxon>Sar</taxon>
        <taxon>Alveolata</taxon>
        <taxon>Dinophyceae</taxon>
        <taxon>Noctilucales</taxon>
        <taxon>Noctilucaceae</taxon>
        <taxon>Noctiluca</taxon>
    </lineage>
</organism>